<protein>
    <submittedName>
        <fullName evidence="1">Uncharacterized protein</fullName>
    </submittedName>
</protein>
<sequence length="57" mass="6083">MGVFLAPPGLVQPAAEVMPAARMAEVHLRDALDMAQPFAPQICGFLLEASEAPRPPR</sequence>
<accession>A0ABT8UC49</accession>
<comment type="caution">
    <text evidence="1">The sequence shown here is derived from an EMBL/GenBank/DDBJ whole genome shotgun (WGS) entry which is preliminary data.</text>
</comment>
<dbReference type="Proteomes" id="UP001168823">
    <property type="component" value="Unassembled WGS sequence"/>
</dbReference>
<gene>
    <name evidence="1" type="ORF">Q2100_06385</name>
</gene>
<evidence type="ECO:0000313" key="2">
    <source>
        <dbReference type="Proteomes" id="UP001168823"/>
    </source>
</evidence>
<dbReference type="EMBL" id="JAUMSQ010000026">
    <property type="protein sequence ID" value="MDO3635363.1"/>
    <property type="molecule type" value="Genomic_DNA"/>
</dbReference>
<dbReference type="RefSeq" id="WP_302913301.1">
    <property type="nucleotide sequence ID" value="NZ_JAUMSQ010000026.1"/>
</dbReference>
<evidence type="ECO:0000313" key="1">
    <source>
        <dbReference type="EMBL" id="MDO3635363.1"/>
    </source>
</evidence>
<organism evidence="1 2">
    <name type="scientific">Mycolicibacterium arseniciresistens</name>
    <dbReference type="NCBI Taxonomy" id="3062257"/>
    <lineage>
        <taxon>Bacteria</taxon>
        <taxon>Bacillati</taxon>
        <taxon>Actinomycetota</taxon>
        <taxon>Actinomycetes</taxon>
        <taxon>Mycobacteriales</taxon>
        <taxon>Mycobacteriaceae</taxon>
        <taxon>Mycolicibacterium</taxon>
    </lineage>
</organism>
<proteinExistence type="predicted"/>
<name>A0ABT8UC49_9MYCO</name>
<reference evidence="1" key="1">
    <citation type="submission" date="2023-07" db="EMBL/GenBank/DDBJ databases">
        <title>Mycolicibacterium sp. nov., a novel bacterial species.</title>
        <authorList>
            <person name="Cao Y."/>
        </authorList>
    </citation>
    <scope>NUCLEOTIDE SEQUENCE</scope>
    <source>
        <strain evidence="1">KC 300</strain>
    </source>
</reference>
<keyword evidence="2" id="KW-1185">Reference proteome</keyword>